<evidence type="ECO:0000313" key="2">
    <source>
        <dbReference type="EMBL" id="KAK6526610.1"/>
    </source>
</evidence>
<feature type="region of interest" description="Disordered" evidence="1">
    <location>
        <begin position="100"/>
        <end position="346"/>
    </location>
</feature>
<name>A0AAV9WV08_9PEZI</name>
<dbReference type="Proteomes" id="UP001365542">
    <property type="component" value="Unassembled WGS sequence"/>
</dbReference>
<sequence length="892" mass="95451">MEYKVKENIIECWVYDKFYRNLPATHNFGTKKERDELKEQALKGPFPNGITVSDHGMIRAQINHDYKHKHWRRPPEPIDDHVKSLFPQWKSWGLPRASASASASTSTNSTAVPTTSANNSPTPTAKPTTPPVTPAAPAAISATSTAKPTTSTTKSTTSTAKPAAPAAKSTTSTAKATTSTAKPAAPTAKPTAPATKPAAPATKPAAPATKPAAPATKPTTSTAKPAAPAAKTTTSTAEATTSTAKPAAPTAKPTAPATKPAAPATKPTTSTAKPAAPTAKPATSTAKPATSTAKPATSTAKPATSTAKPTTPISASNAAGTSPSKGTPASSGPSTQSVPVVGKGKQKAHIFRNTGFHARVITNDMDADGEEIIETETDPGAGYTDWNETAKALRAKKSLFPSTDNASENSGLEIAKMISLAPLFTGDVFDTNDDTNDFLGDNLQFSTFARVRRSELDIYSSELAEDPWGAPLEDDGDREATDNLYLNTNTAWTTFICGLQGAGKSHTLSVVMENCLIPNKEVGVLKQRLAALVCSYSPFTPIGSGKPCEVAYLATPDPASGIGEGYGPRCVSKVTVLASRSNFDNMKKIYEKIPGVTVRQLLLKPSQLTVKTMLNLMSVQDDNNALYMQVVTRILREMSAEDQNGFNYMKFKEILALEQFTQQQWQPLELRLELLESFLGAEDNPDPFDAKPGTITIVDLTCPFVDAEIACLLFSICVDLFCASKGGVGKIVALDEAHKFMTTKAASQKFAESIIQNIRLQRHIGLRTIISTQDPDVHPQLLELSNFILMHRFDSPRWFEIIRKYVGFAVENQDSDAQSDIGSNRSQATSLFEEIMVLNPGEAMLYCPQLVTTESVGRQATLLKSRLLKILVRRRLTKDGGVTRTALGNPDL</sequence>
<evidence type="ECO:0000313" key="3">
    <source>
        <dbReference type="Proteomes" id="UP001365542"/>
    </source>
</evidence>
<feature type="compositionally biased region" description="Low complexity" evidence="1">
    <location>
        <begin position="100"/>
        <end position="127"/>
    </location>
</feature>
<keyword evidence="3" id="KW-1185">Reference proteome</keyword>
<dbReference type="Gene3D" id="3.40.50.300">
    <property type="entry name" value="P-loop containing nucleotide triphosphate hydrolases"/>
    <property type="match status" value="1"/>
</dbReference>
<dbReference type="AlphaFoldDB" id="A0AAV9WV08"/>
<dbReference type="SUPFAM" id="SSF52540">
    <property type="entry name" value="P-loop containing nucleoside triphosphate hydrolases"/>
    <property type="match status" value="1"/>
</dbReference>
<organism evidence="2 3">
    <name type="scientific">Orbilia ellipsospora</name>
    <dbReference type="NCBI Taxonomy" id="2528407"/>
    <lineage>
        <taxon>Eukaryota</taxon>
        <taxon>Fungi</taxon>
        <taxon>Dikarya</taxon>
        <taxon>Ascomycota</taxon>
        <taxon>Pezizomycotina</taxon>
        <taxon>Orbiliomycetes</taxon>
        <taxon>Orbiliales</taxon>
        <taxon>Orbiliaceae</taxon>
        <taxon>Orbilia</taxon>
    </lineage>
</organism>
<feature type="compositionally biased region" description="Polar residues" evidence="1">
    <location>
        <begin position="317"/>
        <end position="338"/>
    </location>
</feature>
<comment type="caution">
    <text evidence="2">The sequence shown here is derived from an EMBL/GenBank/DDBJ whole genome shotgun (WGS) entry which is preliminary data.</text>
</comment>
<evidence type="ECO:0000256" key="1">
    <source>
        <dbReference type="SAM" id="MobiDB-lite"/>
    </source>
</evidence>
<reference evidence="2 3" key="1">
    <citation type="submission" date="2019-10" db="EMBL/GenBank/DDBJ databases">
        <authorList>
            <person name="Palmer J.M."/>
        </authorList>
    </citation>
    <scope>NUCLEOTIDE SEQUENCE [LARGE SCALE GENOMIC DNA]</scope>
    <source>
        <strain evidence="2 3">TWF694</strain>
    </source>
</reference>
<gene>
    <name evidence="2" type="ORF">TWF694_005192</name>
</gene>
<evidence type="ECO:0008006" key="4">
    <source>
        <dbReference type="Google" id="ProtNLM"/>
    </source>
</evidence>
<proteinExistence type="predicted"/>
<protein>
    <recommendedName>
        <fullName evidence="4">P-loop containing nucleoside triphosphate hydrolase</fullName>
    </recommendedName>
</protein>
<feature type="compositionally biased region" description="Low complexity" evidence="1">
    <location>
        <begin position="135"/>
        <end position="316"/>
    </location>
</feature>
<accession>A0AAV9WV08</accession>
<dbReference type="EMBL" id="JAVHJO010000016">
    <property type="protein sequence ID" value="KAK6526610.1"/>
    <property type="molecule type" value="Genomic_DNA"/>
</dbReference>
<dbReference type="InterPro" id="IPR027417">
    <property type="entry name" value="P-loop_NTPase"/>
</dbReference>